<dbReference type="PANTHER" id="PTHR30086">
    <property type="entry name" value="ARGININE EXPORTER PROTEIN ARGO"/>
    <property type="match status" value="1"/>
</dbReference>
<dbReference type="Pfam" id="PF01810">
    <property type="entry name" value="LysE"/>
    <property type="match status" value="1"/>
</dbReference>
<evidence type="ECO:0000256" key="5">
    <source>
        <dbReference type="ARBA" id="ARBA00022692"/>
    </source>
</evidence>
<evidence type="ECO:0000256" key="7">
    <source>
        <dbReference type="ARBA" id="ARBA00022989"/>
    </source>
</evidence>
<evidence type="ECO:0000313" key="10">
    <source>
        <dbReference type="EMBL" id="GEC74297.1"/>
    </source>
</evidence>
<feature type="transmembrane region" description="Helical" evidence="9">
    <location>
        <begin position="161"/>
        <end position="185"/>
    </location>
</feature>
<evidence type="ECO:0000256" key="9">
    <source>
        <dbReference type="SAM" id="Phobius"/>
    </source>
</evidence>
<sequence length="278" mass="29174">MLTALAGLGLGLSLIVAIGAQNVFVLRQGIRREHVLAVVIICALSDAALIAAGVAGLGFVLSAAPWLVVVARWAGALFLLTYAALAARRAWRGGEELEVDATDAASPDSRATGGASATLTRSRLAPVILTTLALTWLNPHVYLDTVLMLGSIAATHGDERWLFAAGAMAASLLWFTALGFGARYLGRWLRTPRSWRILDAVIAVVMVTIAISLVLPVLGADRLHAPSIWASRARTRRSRTSLGIGCSGWNRMVPLSTLTPGYPSRTSATAATASGLNG</sequence>
<evidence type="ECO:0000256" key="3">
    <source>
        <dbReference type="ARBA" id="ARBA00022448"/>
    </source>
</evidence>
<dbReference type="InterPro" id="IPR001123">
    <property type="entry name" value="LeuE-type"/>
</dbReference>
<keyword evidence="5 9" id="KW-0812">Transmembrane</keyword>
<evidence type="ECO:0008006" key="12">
    <source>
        <dbReference type="Google" id="ProtNLM"/>
    </source>
</evidence>
<evidence type="ECO:0000313" key="11">
    <source>
        <dbReference type="Proteomes" id="UP000317410"/>
    </source>
</evidence>
<dbReference type="EMBL" id="BJNQ01000002">
    <property type="protein sequence ID" value="GEC74297.1"/>
    <property type="molecule type" value="Genomic_DNA"/>
</dbReference>
<keyword evidence="8 9" id="KW-0472">Membrane</keyword>
<protein>
    <recommendedName>
        <fullName evidence="12">Amino acid transporter</fullName>
    </recommendedName>
</protein>
<keyword evidence="4" id="KW-1003">Cell membrane</keyword>
<dbReference type="PANTHER" id="PTHR30086:SF20">
    <property type="entry name" value="ARGININE EXPORTER PROTEIN ARGO-RELATED"/>
    <property type="match status" value="1"/>
</dbReference>
<comment type="caution">
    <text evidence="10">The sequence shown here is derived from an EMBL/GenBank/DDBJ whole genome shotgun (WGS) entry which is preliminary data.</text>
</comment>
<dbReference type="AlphaFoldDB" id="A0A4Y4B5J4"/>
<evidence type="ECO:0000256" key="6">
    <source>
        <dbReference type="ARBA" id="ARBA00022970"/>
    </source>
</evidence>
<evidence type="ECO:0000256" key="1">
    <source>
        <dbReference type="ARBA" id="ARBA00004651"/>
    </source>
</evidence>
<reference evidence="10 11" key="1">
    <citation type="submission" date="2019-06" db="EMBL/GenBank/DDBJ databases">
        <title>Whole genome shotgun sequence of Microbacterium liquefaciens NBRC 15037.</title>
        <authorList>
            <person name="Hosoyama A."/>
            <person name="Uohara A."/>
            <person name="Ohji S."/>
            <person name="Ichikawa N."/>
        </authorList>
    </citation>
    <scope>NUCLEOTIDE SEQUENCE [LARGE SCALE GENOMIC DNA]</scope>
    <source>
        <strain evidence="10 11">NBRC 15037</strain>
    </source>
</reference>
<accession>A0A4Y4B5J4</accession>
<feature type="transmembrane region" description="Helical" evidence="9">
    <location>
        <begin position="66"/>
        <end position="85"/>
    </location>
</feature>
<gene>
    <name evidence="10" type="ORF">MLI01_04420</name>
</gene>
<evidence type="ECO:0000256" key="2">
    <source>
        <dbReference type="ARBA" id="ARBA00009043"/>
    </source>
</evidence>
<dbReference type="InterPro" id="IPR004777">
    <property type="entry name" value="Lys/arg_exporter"/>
</dbReference>
<organism evidence="10 11">
    <name type="scientific">Microbacterium maritypicum</name>
    <name type="common">Microbacterium liquefaciens</name>
    <dbReference type="NCBI Taxonomy" id="33918"/>
    <lineage>
        <taxon>Bacteria</taxon>
        <taxon>Bacillati</taxon>
        <taxon>Actinomycetota</taxon>
        <taxon>Actinomycetes</taxon>
        <taxon>Micrococcales</taxon>
        <taxon>Microbacteriaceae</taxon>
        <taxon>Microbacterium</taxon>
    </lineage>
</organism>
<dbReference type="GO" id="GO:0015171">
    <property type="term" value="F:amino acid transmembrane transporter activity"/>
    <property type="evidence" value="ECO:0007669"/>
    <property type="project" value="TreeGrafter"/>
</dbReference>
<dbReference type="NCBIfam" id="TIGR00948">
    <property type="entry name" value="2a75"/>
    <property type="match status" value="1"/>
</dbReference>
<proteinExistence type="inferred from homology"/>
<comment type="subcellular location">
    <subcellularLocation>
        <location evidence="1">Cell membrane</location>
        <topology evidence="1">Multi-pass membrane protein</topology>
    </subcellularLocation>
</comment>
<feature type="transmembrane region" description="Helical" evidence="9">
    <location>
        <begin position="197"/>
        <end position="218"/>
    </location>
</feature>
<feature type="transmembrane region" description="Helical" evidence="9">
    <location>
        <begin position="35"/>
        <end position="60"/>
    </location>
</feature>
<name>A0A4Y4B5J4_MICMQ</name>
<comment type="similarity">
    <text evidence="2">Belongs to the LysE/ArgO transporter (TC 2.A.75) family.</text>
</comment>
<keyword evidence="7 9" id="KW-1133">Transmembrane helix</keyword>
<feature type="transmembrane region" description="Helical" evidence="9">
    <location>
        <begin position="6"/>
        <end position="26"/>
    </location>
</feature>
<feature type="transmembrane region" description="Helical" evidence="9">
    <location>
        <begin position="124"/>
        <end position="141"/>
    </location>
</feature>
<evidence type="ECO:0000256" key="8">
    <source>
        <dbReference type="ARBA" id="ARBA00023136"/>
    </source>
</evidence>
<keyword evidence="6" id="KW-0029">Amino-acid transport</keyword>
<dbReference type="Proteomes" id="UP000317410">
    <property type="component" value="Unassembled WGS sequence"/>
</dbReference>
<keyword evidence="3" id="KW-0813">Transport</keyword>
<evidence type="ECO:0000256" key="4">
    <source>
        <dbReference type="ARBA" id="ARBA00022475"/>
    </source>
</evidence>
<dbReference type="GO" id="GO:0005886">
    <property type="term" value="C:plasma membrane"/>
    <property type="evidence" value="ECO:0007669"/>
    <property type="project" value="UniProtKB-SubCell"/>
</dbReference>